<evidence type="ECO:0000313" key="1">
    <source>
        <dbReference type="EMBL" id="JAE16995.1"/>
    </source>
</evidence>
<dbReference type="EMBL" id="GBRH01180901">
    <property type="protein sequence ID" value="JAE16995.1"/>
    <property type="molecule type" value="Transcribed_RNA"/>
</dbReference>
<reference evidence="1" key="2">
    <citation type="journal article" date="2015" name="Data Brief">
        <title>Shoot transcriptome of the giant reed, Arundo donax.</title>
        <authorList>
            <person name="Barrero R.A."/>
            <person name="Guerrero F.D."/>
            <person name="Moolhuijzen P."/>
            <person name="Goolsby J.A."/>
            <person name="Tidwell J."/>
            <person name="Bellgard S.E."/>
            <person name="Bellgard M.I."/>
        </authorList>
    </citation>
    <scope>NUCLEOTIDE SEQUENCE</scope>
    <source>
        <tissue evidence="1">Shoot tissue taken approximately 20 cm above the soil surface</tissue>
    </source>
</reference>
<organism evidence="1">
    <name type="scientific">Arundo donax</name>
    <name type="common">Giant reed</name>
    <name type="synonym">Donax arundinaceus</name>
    <dbReference type="NCBI Taxonomy" id="35708"/>
    <lineage>
        <taxon>Eukaryota</taxon>
        <taxon>Viridiplantae</taxon>
        <taxon>Streptophyta</taxon>
        <taxon>Embryophyta</taxon>
        <taxon>Tracheophyta</taxon>
        <taxon>Spermatophyta</taxon>
        <taxon>Magnoliopsida</taxon>
        <taxon>Liliopsida</taxon>
        <taxon>Poales</taxon>
        <taxon>Poaceae</taxon>
        <taxon>PACMAD clade</taxon>
        <taxon>Arundinoideae</taxon>
        <taxon>Arundineae</taxon>
        <taxon>Arundo</taxon>
    </lineage>
</organism>
<dbReference type="AlphaFoldDB" id="A0A0A9FVY8"/>
<accession>A0A0A9FVY8</accession>
<sequence>MVSVETSGRLSLSCMQTRQYQKQQLLRSHKREGSGITQKLVTVFQS</sequence>
<proteinExistence type="predicted"/>
<protein>
    <submittedName>
        <fullName evidence="1">Uncharacterized protein</fullName>
    </submittedName>
</protein>
<name>A0A0A9FVY8_ARUDO</name>
<reference evidence="1" key="1">
    <citation type="submission" date="2014-09" db="EMBL/GenBank/DDBJ databases">
        <authorList>
            <person name="Magalhaes I.L.F."/>
            <person name="Oliveira U."/>
            <person name="Santos F.R."/>
            <person name="Vidigal T.H.D.A."/>
            <person name="Brescovit A.D."/>
            <person name="Santos A.J."/>
        </authorList>
    </citation>
    <scope>NUCLEOTIDE SEQUENCE</scope>
    <source>
        <tissue evidence="1">Shoot tissue taken approximately 20 cm above the soil surface</tissue>
    </source>
</reference>